<sequence length="889" mass="97075">MRELHPKLFRYIWRYSKRDQLAICAVVLASLPFYFASLDLPKRIVNDAITGKAFAHGNATTSFLDIAIAWPAWLGGGRTRLFEGFEVGRMELLFGLSGLFLCLVLINGAFKFWINLTKGVLGERMLRRLRFQLFALMLRFTPEAQREVKASETATIIRDEVEPIGSFIGDAIVVPVFLGTQAATALTFILIQNLWLGIVAGAMVGVQIVVIPRLRREIIRLSRQRQLASRNFAGRVGEVLEGLEAVTVNDAGRWERAEIGGRLHALYDLRLRIYRRKFAVKYLNNLLAQITPFLFYAIGGLFALRGELDIGQLVAVLAAYRDLPPPLKELIDWDQQRLDVEVKYETVAAHFAPHRLRPSEPDGEEAAAVTLGSPLRTEGLGLKDPHGGPAVEVEGFSLALPGRIALVSPGCGLARQFAAGIAGIEVPQGGTIAIGGHDLAGLPASVRARQIAYAGPEPVLFPGTIRDNILFALRNRPRGGPGLAWDERRLEALRTGNPLETVDDLWIDYPALGLTDAADLDARLLGILGRLGMDDDLYRFGLTALSSVSHDTPVGARMIAARIHLQEHFVEAGMAGLVIPFARGRYNEQATIAENLLFGVPRDPALMGARLAGEPRFRAVLSGIGLLDDLAAMGVRIARNLVDIFHDLPPGHPLFRRFSLIAPDELRDFERRLAGIPADGRLSPDDEEAFLALALPYVEPRLRLGLLDDAFRARLLGARGLVQAALEGPDGHEVEVYDPARINPRSSILDNLLFGRIDTARMHGEAEVRKQVRAVVREFGLEAGIRRRGLDYEVGNRGRMLTPRQQAAVDLTRALARRPEILVVDGAAAQLADGVRTLFSAMDADAPGASLLAVVGEADAGAFPACLRLGATGSVRLTSPKDQAARRTA</sequence>
<organism evidence="7 8">
    <name type="scientific">Methylobacterium trifolii</name>
    <dbReference type="NCBI Taxonomy" id="1003092"/>
    <lineage>
        <taxon>Bacteria</taxon>
        <taxon>Pseudomonadati</taxon>
        <taxon>Pseudomonadota</taxon>
        <taxon>Alphaproteobacteria</taxon>
        <taxon>Hyphomicrobiales</taxon>
        <taxon>Methylobacteriaceae</taxon>
        <taxon>Methylobacterium</taxon>
    </lineage>
</organism>
<name>A0ABQ4U3W6_9HYPH</name>
<dbReference type="PROSITE" id="PS50929">
    <property type="entry name" value="ABC_TM1F"/>
    <property type="match status" value="1"/>
</dbReference>
<evidence type="ECO:0000313" key="8">
    <source>
        <dbReference type="Proteomes" id="UP001055057"/>
    </source>
</evidence>
<feature type="transmembrane region" description="Helical" evidence="5">
    <location>
        <begin position="92"/>
        <end position="114"/>
    </location>
</feature>
<dbReference type="InterPro" id="IPR039421">
    <property type="entry name" value="Type_1_exporter"/>
</dbReference>
<keyword evidence="8" id="KW-1185">Reference proteome</keyword>
<proteinExistence type="predicted"/>
<dbReference type="SUPFAM" id="SSF52540">
    <property type="entry name" value="P-loop containing nucleoside triphosphate hydrolases"/>
    <property type="match status" value="2"/>
</dbReference>
<dbReference type="Pfam" id="PF00664">
    <property type="entry name" value="ABC_membrane"/>
    <property type="match status" value="1"/>
</dbReference>
<dbReference type="Proteomes" id="UP001055057">
    <property type="component" value="Unassembled WGS sequence"/>
</dbReference>
<keyword evidence="2 5" id="KW-0812">Transmembrane</keyword>
<evidence type="ECO:0000256" key="2">
    <source>
        <dbReference type="ARBA" id="ARBA00022692"/>
    </source>
</evidence>
<dbReference type="RefSeq" id="WP_238184499.1">
    <property type="nucleotide sequence ID" value="NZ_BPRB01000258.1"/>
</dbReference>
<accession>A0ABQ4U3W6</accession>
<feature type="transmembrane region" description="Helical" evidence="5">
    <location>
        <begin position="195"/>
        <end position="214"/>
    </location>
</feature>
<dbReference type="InterPro" id="IPR027417">
    <property type="entry name" value="P-loop_NTPase"/>
</dbReference>
<evidence type="ECO:0000256" key="4">
    <source>
        <dbReference type="ARBA" id="ARBA00023136"/>
    </source>
</evidence>
<evidence type="ECO:0000259" key="6">
    <source>
        <dbReference type="PROSITE" id="PS50929"/>
    </source>
</evidence>
<feature type="domain" description="ABC transmembrane type-1" evidence="6">
    <location>
        <begin position="96"/>
        <end position="332"/>
    </location>
</feature>
<protein>
    <recommendedName>
        <fullName evidence="6">ABC transmembrane type-1 domain-containing protein</fullName>
    </recommendedName>
</protein>
<dbReference type="InterPro" id="IPR011527">
    <property type="entry name" value="ABC1_TM_dom"/>
</dbReference>
<evidence type="ECO:0000256" key="1">
    <source>
        <dbReference type="ARBA" id="ARBA00004651"/>
    </source>
</evidence>
<dbReference type="SUPFAM" id="SSF90123">
    <property type="entry name" value="ABC transporter transmembrane region"/>
    <property type="match status" value="1"/>
</dbReference>
<dbReference type="PANTHER" id="PTHR43394:SF1">
    <property type="entry name" value="ATP-BINDING CASSETTE SUB-FAMILY B MEMBER 10, MITOCHONDRIAL"/>
    <property type="match status" value="1"/>
</dbReference>
<reference evidence="7" key="1">
    <citation type="journal article" date="2021" name="Front. Microbiol.">
        <title>Comprehensive Comparative Genomics and Phenotyping of Methylobacterium Species.</title>
        <authorList>
            <person name="Alessa O."/>
            <person name="Ogura Y."/>
            <person name="Fujitani Y."/>
            <person name="Takami H."/>
            <person name="Hayashi T."/>
            <person name="Sahin N."/>
            <person name="Tani A."/>
        </authorList>
    </citation>
    <scope>NUCLEOTIDE SEQUENCE</scope>
    <source>
        <strain evidence="7">DSM 23632</strain>
    </source>
</reference>
<comment type="subcellular location">
    <subcellularLocation>
        <location evidence="1">Cell membrane</location>
        <topology evidence="1">Multi-pass membrane protein</topology>
    </subcellularLocation>
</comment>
<gene>
    <name evidence="7" type="ORF">MPOCJGCO_4074</name>
</gene>
<comment type="caution">
    <text evidence="7">The sequence shown here is derived from an EMBL/GenBank/DDBJ whole genome shotgun (WGS) entry which is preliminary data.</text>
</comment>
<evidence type="ECO:0000256" key="5">
    <source>
        <dbReference type="SAM" id="Phobius"/>
    </source>
</evidence>
<feature type="transmembrane region" description="Helical" evidence="5">
    <location>
        <begin position="167"/>
        <end position="189"/>
    </location>
</feature>
<feature type="transmembrane region" description="Helical" evidence="5">
    <location>
        <begin position="282"/>
        <end position="304"/>
    </location>
</feature>
<dbReference type="InterPro" id="IPR036640">
    <property type="entry name" value="ABC1_TM_sf"/>
</dbReference>
<reference evidence="7" key="2">
    <citation type="submission" date="2021-08" db="EMBL/GenBank/DDBJ databases">
        <authorList>
            <person name="Tani A."/>
            <person name="Ola A."/>
            <person name="Ogura Y."/>
            <person name="Katsura K."/>
            <person name="Hayashi T."/>
        </authorList>
    </citation>
    <scope>NUCLEOTIDE SEQUENCE</scope>
    <source>
        <strain evidence="7">DSM 23632</strain>
    </source>
</reference>
<evidence type="ECO:0000256" key="3">
    <source>
        <dbReference type="ARBA" id="ARBA00022989"/>
    </source>
</evidence>
<dbReference type="Gene3D" id="1.20.1560.10">
    <property type="entry name" value="ABC transporter type 1, transmembrane domain"/>
    <property type="match status" value="1"/>
</dbReference>
<keyword evidence="3 5" id="KW-1133">Transmembrane helix</keyword>
<feature type="transmembrane region" description="Helical" evidence="5">
    <location>
        <begin position="21"/>
        <end position="38"/>
    </location>
</feature>
<evidence type="ECO:0000313" key="7">
    <source>
        <dbReference type="EMBL" id="GJE61946.1"/>
    </source>
</evidence>
<dbReference type="Gene3D" id="3.40.50.300">
    <property type="entry name" value="P-loop containing nucleotide triphosphate hydrolases"/>
    <property type="match status" value="2"/>
</dbReference>
<dbReference type="EMBL" id="BPRB01000258">
    <property type="protein sequence ID" value="GJE61946.1"/>
    <property type="molecule type" value="Genomic_DNA"/>
</dbReference>
<dbReference type="PANTHER" id="PTHR43394">
    <property type="entry name" value="ATP-DEPENDENT PERMEASE MDL1, MITOCHONDRIAL"/>
    <property type="match status" value="1"/>
</dbReference>
<keyword evidence="4 5" id="KW-0472">Membrane</keyword>